<evidence type="ECO:0000313" key="9">
    <source>
        <dbReference type="EMBL" id="CDR37655.1"/>
    </source>
</evidence>
<dbReference type="VEuPathDB" id="FungiDB:BON22_0220"/>
<name>A0A061AJC9_CYBFA</name>
<dbReference type="InterPro" id="IPR022596">
    <property type="entry name" value="GPR1/2/3_C"/>
</dbReference>
<dbReference type="Gene3D" id="1.20.1070.10">
    <property type="entry name" value="Rhodopsin 7-helix transmembrane proteins"/>
    <property type="match status" value="1"/>
</dbReference>
<gene>
    <name evidence="9" type="ORF">CYFA0S_01e14268g</name>
</gene>
<feature type="region of interest" description="Disordered" evidence="5">
    <location>
        <begin position="476"/>
        <end position="505"/>
    </location>
</feature>
<dbReference type="GO" id="GO:0004930">
    <property type="term" value="F:G protein-coupled receptor activity"/>
    <property type="evidence" value="ECO:0007669"/>
    <property type="project" value="TreeGrafter"/>
</dbReference>
<dbReference type="OrthoDB" id="5368598at2759"/>
<protein>
    <submittedName>
        <fullName evidence="9">CYFA0S01e14268g1_1</fullName>
    </submittedName>
</protein>
<feature type="domain" description="Glucose receptor Git3-like N-terminal" evidence="7">
    <location>
        <begin position="32"/>
        <end position="145"/>
    </location>
</feature>
<feature type="transmembrane region" description="Helical" evidence="6">
    <location>
        <begin position="68"/>
        <end position="94"/>
    </location>
</feature>
<evidence type="ECO:0000256" key="4">
    <source>
        <dbReference type="ARBA" id="ARBA00023136"/>
    </source>
</evidence>
<feature type="transmembrane region" description="Helical" evidence="6">
    <location>
        <begin position="198"/>
        <end position="218"/>
    </location>
</feature>
<evidence type="ECO:0000259" key="7">
    <source>
        <dbReference type="Pfam" id="PF11710"/>
    </source>
</evidence>
<evidence type="ECO:0000256" key="3">
    <source>
        <dbReference type="ARBA" id="ARBA00022989"/>
    </source>
</evidence>
<dbReference type="Pfam" id="PF11710">
    <property type="entry name" value="Git3"/>
    <property type="match status" value="2"/>
</dbReference>
<comment type="subcellular location">
    <subcellularLocation>
        <location evidence="1">Membrane</location>
        <topology evidence="1">Multi-pass membrane protein</topology>
    </subcellularLocation>
</comment>
<evidence type="ECO:0000259" key="8">
    <source>
        <dbReference type="Pfam" id="PF11970"/>
    </source>
</evidence>
<dbReference type="SUPFAM" id="SSF81321">
    <property type="entry name" value="Family A G protein-coupled receptor-like"/>
    <property type="match status" value="1"/>
</dbReference>
<dbReference type="PhylomeDB" id="A0A061AJC9"/>
<feature type="transmembrane region" description="Helical" evidence="6">
    <location>
        <begin position="38"/>
        <end position="56"/>
    </location>
</feature>
<feature type="transmembrane region" description="Helical" evidence="6">
    <location>
        <begin position="326"/>
        <end position="350"/>
    </location>
</feature>
<proteinExistence type="predicted"/>
<keyword evidence="3 6" id="KW-1133">Transmembrane helix</keyword>
<evidence type="ECO:0000256" key="2">
    <source>
        <dbReference type="ARBA" id="ARBA00022692"/>
    </source>
</evidence>
<evidence type="ECO:0000256" key="5">
    <source>
        <dbReference type="SAM" id="MobiDB-lite"/>
    </source>
</evidence>
<feature type="domain" description="G protein-coupled receptor GPR1/2/3 C-terminal" evidence="8">
    <location>
        <begin position="316"/>
        <end position="386"/>
    </location>
</feature>
<keyword evidence="2 6" id="KW-0812">Transmembrane</keyword>
<evidence type="ECO:0000256" key="1">
    <source>
        <dbReference type="ARBA" id="ARBA00004141"/>
    </source>
</evidence>
<dbReference type="GO" id="GO:0005886">
    <property type="term" value="C:plasma membrane"/>
    <property type="evidence" value="ECO:0007669"/>
    <property type="project" value="TreeGrafter"/>
</dbReference>
<dbReference type="PANTHER" id="PTHR23112">
    <property type="entry name" value="G PROTEIN-COUPLED RECEPTOR 157-RELATED"/>
    <property type="match status" value="1"/>
</dbReference>
<dbReference type="Pfam" id="PF11970">
    <property type="entry name" value="GPR_Gpa2_C"/>
    <property type="match status" value="1"/>
</dbReference>
<feature type="compositionally biased region" description="Basic and acidic residues" evidence="5">
    <location>
        <begin position="422"/>
        <end position="433"/>
    </location>
</feature>
<keyword evidence="4 6" id="KW-0472">Membrane</keyword>
<feature type="transmembrane region" description="Helical" evidence="6">
    <location>
        <begin position="248"/>
        <end position="267"/>
    </location>
</feature>
<dbReference type="PANTHER" id="PTHR23112:SF37">
    <property type="entry name" value="G PROTEIN-COUPLED RECEPTOR GPR1"/>
    <property type="match status" value="1"/>
</dbReference>
<organism evidence="9">
    <name type="scientific">Cyberlindnera fabianii</name>
    <name type="common">Yeast</name>
    <name type="synonym">Hansenula fabianii</name>
    <dbReference type="NCBI Taxonomy" id="36022"/>
    <lineage>
        <taxon>Eukaryota</taxon>
        <taxon>Fungi</taxon>
        <taxon>Dikarya</taxon>
        <taxon>Ascomycota</taxon>
        <taxon>Saccharomycotina</taxon>
        <taxon>Saccharomycetes</taxon>
        <taxon>Phaffomycetales</taxon>
        <taxon>Phaffomycetaceae</taxon>
        <taxon>Cyberlindnera</taxon>
    </lineage>
</organism>
<feature type="domain" description="Glucose receptor Git3-like N-terminal" evidence="7">
    <location>
        <begin position="184"/>
        <end position="269"/>
    </location>
</feature>
<feature type="region of interest" description="Disordered" evidence="5">
    <location>
        <begin position="413"/>
        <end position="455"/>
    </location>
</feature>
<dbReference type="AlphaFoldDB" id="A0A061AJC9"/>
<feature type="transmembrane region" description="Helical" evidence="6">
    <location>
        <begin position="356"/>
        <end position="381"/>
    </location>
</feature>
<evidence type="ECO:0000256" key="6">
    <source>
        <dbReference type="SAM" id="Phobius"/>
    </source>
</evidence>
<reference evidence="9" key="1">
    <citation type="journal article" date="2014" name="Genome Announc.">
        <title>Genome sequence of the yeast Cyberlindnera fabianii (Hansenula fabianii).</title>
        <authorList>
            <person name="Freel K.C."/>
            <person name="Sarilar V."/>
            <person name="Neuveglise C."/>
            <person name="Devillers H."/>
            <person name="Friedrich A."/>
            <person name="Schacherer J."/>
        </authorList>
    </citation>
    <scope>NUCLEOTIDE SEQUENCE</scope>
    <source>
        <strain evidence="9">YJS4271</strain>
    </source>
</reference>
<accession>A0A061AJC9</accession>
<sequence>MALVERASSPATVASPTQINMRYPYTESQMRTLQSCELSTSLLSLVTGSIGIFLWCRMAPERRTIFRLQLLVSLMLFDCLKAFILVVISARRFATMDHLLNDSSFDHRFCQGMGFILSLVTFLADYTMFLITIHNGLVVFAPALTRPYHRRIPSFRIWFNSLWQVVTLRRNPLKGLEVFEKDGRYSTQNEGGLFRVRWISITLSLIIGLVLSGVVFIGPGVHYENNHFCSVTPTPTWKKIVNDWAFKYLNIAVIITVYGSIILSLRFKLMSIEKSKRSVYDDAPAPTINGSQSTGDITRNLQRELMAMANDANVHRDQAAWREVNLFVVYPLGYIVVWASAAVMQVWNYINGNGLLPFGLSLAMATTVPLSCTVDTIIFMVKEKPWTVTAKMLASGPSLGSGGDWERAIEDEEKLTGSNPKSVDDASLSHDQRNSSQTSLNTKTHDGSNSRRGSMRSHFNLNMASAGQFFHSLPTLNDAEERTPTPFDDDQMMDLGEILGKGPGR</sequence>
<dbReference type="EMBL" id="LK052886">
    <property type="protein sequence ID" value="CDR37655.1"/>
    <property type="molecule type" value="Genomic_DNA"/>
</dbReference>
<dbReference type="InterPro" id="IPR023041">
    <property type="entry name" value="Glucose_rcpt_Git3-like_N"/>
</dbReference>
<dbReference type="GO" id="GO:0007189">
    <property type="term" value="P:adenylate cyclase-activating G protein-coupled receptor signaling pathway"/>
    <property type="evidence" value="ECO:0007669"/>
    <property type="project" value="TreeGrafter"/>
</dbReference>
<feature type="transmembrane region" description="Helical" evidence="6">
    <location>
        <begin position="114"/>
        <end position="141"/>
    </location>
</feature>